<feature type="signal peptide" evidence="5">
    <location>
        <begin position="1"/>
        <end position="29"/>
    </location>
</feature>
<evidence type="ECO:0000256" key="5">
    <source>
        <dbReference type="SAM" id="SignalP"/>
    </source>
</evidence>
<dbReference type="GO" id="GO:0005576">
    <property type="term" value="C:extracellular region"/>
    <property type="evidence" value="ECO:0007669"/>
    <property type="project" value="UniProtKB-SubCell"/>
</dbReference>
<comment type="subcellular location">
    <subcellularLocation>
        <location evidence="1">Secreted</location>
    </subcellularLocation>
</comment>
<proteinExistence type="predicted"/>
<evidence type="ECO:0000256" key="2">
    <source>
        <dbReference type="ARBA" id="ARBA00022525"/>
    </source>
</evidence>
<dbReference type="InterPro" id="IPR013231">
    <property type="entry name" value="Periviscerokinin"/>
</dbReference>
<keyword evidence="5" id="KW-0732">Signal</keyword>
<keyword evidence="4" id="KW-0527">Neuropeptide</keyword>
<organism evidence="6 7">
    <name type="scientific">Chironomus riparius</name>
    <dbReference type="NCBI Taxonomy" id="315576"/>
    <lineage>
        <taxon>Eukaryota</taxon>
        <taxon>Metazoa</taxon>
        <taxon>Ecdysozoa</taxon>
        <taxon>Arthropoda</taxon>
        <taxon>Hexapoda</taxon>
        <taxon>Insecta</taxon>
        <taxon>Pterygota</taxon>
        <taxon>Neoptera</taxon>
        <taxon>Endopterygota</taxon>
        <taxon>Diptera</taxon>
        <taxon>Nematocera</taxon>
        <taxon>Chironomoidea</taxon>
        <taxon>Chironomidae</taxon>
        <taxon>Chironominae</taxon>
        <taxon>Chironomus</taxon>
    </lineage>
</organism>
<sequence length="161" mass="18644">MKMNREVKTMELFSYAVLLLVLTAKLCSADEDFEGAQKRASGSVGLFPFPRVGRSDPDLQPEWNSYNSFENYDDLGRHEQKRQGLVPFPRVGRSGGYNQRLYQQYSDFNKRSQAGNPHWFGPRLGRARPDQENEVFTPRLGRSSFINSEKVDKDFRKNLFI</sequence>
<name>A0A9N9RUZ9_9DIPT</name>
<dbReference type="OrthoDB" id="6430009at2759"/>
<dbReference type="GO" id="GO:0007218">
    <property type="term" value="P:neuropeptide signaling pathway"/>
    <property type="evidence" value="ECO:0007669"/>
    <property type="project" value="UniProtKB-KW"/>
</dbReference>
<reference evidence="6" key="1">
    <citation type="submission" date="2022-01" db="EMBL/GenBank/DDBJ databases">
        <authorList>
            <person name="King R."/>
        </authorList>
    </citation>
    <scope>NUCLEOTIDE SEQUENCE</scope>
</reference>
<dbReference type="EMBL" id="OU895878">
    <property type="protein sequence ID" value="CAG9803307.1"/>
    <property type="molecule type" value="Genomic_DNA"/>
</dbReference>
<gene>
    <name evidence="6" type="ORF">CHIRRI_LOCUS6208</name>
</gene>
<dbReference type="AlphaFoldDB" id="A0A9N9RUZ9"/>
<evidence type="ECO:0000256" key="1">
    <source>
        <dbReference type="ARBA" id="ARBA00004613"/>
    </source>
</evidence>
<dbReference type="Pfam" id="PF08259">
    <property type="entry name" value="Periviscerokin"/>
    <property type="match status" value="1"/>
</dbReference>
<keyword evidence="7" id="KW-1185">Reference proteome</keyword>
<feature type="chain" id="PRO_5040275048" evidence="5">
    <location>
        <begin position="30"/>
        <end position="161"/>
    </location>
</feature>
<keyword evidence="2" id="KW-0964">Secreted</keyword>
<evidence type="ECO:0000256" key="3">
    <source>
        <dbReference type="ARBA" id="ARBA00022815"/>
    </source>
</evidence>
<evidence type="ECO:0000313" key="7">
    <source>
        <dbReference type="Proteomes" id="UP001153620"/>
    </source>
</evidence>
<protein>
    <submittedName>
        <fullName evidence="6">Uncharacterized protein</fullName>
    </submittedName>
</protein>
<dbReference type="Proteomes" id="UP001153620">
    <property type="component" value="Chromosome 2"/>
</dbReference>
<evidence type="ECO:0000256" key="4">
    <source>
        <dbReference type="ARBA" id="ARBA00023320"/>
    </source>
</evidence>
<keyword evidence="3" id="KW-0027">Amidation</keyword>
<reference evidence="6" key="2">
    <citation type="submission" date="2022-10" db="EMBL/GenBank/DDBJ databases">
        <authorList>
            <consortium name="ENA_rothamsted_submissions"/>
            <consortium name="culmorum"/>
            <person name="King R."/>
        </authorList>
    </citation>
    <scope>NUCLEOTIDE SEQUENCE</scope>
</reference>
<accession>A0A9N9RUZ9</accession>
<evidence type="ECO:0000313" key="6">
    <source>
        <dbReference type="EMBL" id="CAG9803307.1"/>
    </source>
</evidence>